<organism evidence="1">
    <name type="scientific">viral metagenome</name>
    <dbReference type="NCBI Taxonomy" id="1070528"/>
    <lineage>
        <taxon>unclassified sequences</taxon>
        <taxon>metagenomes</taxon>
        <taxon>organismal metagenomes</taxon>
    </lineage>
</organism>
<reference evidence="1" key="1">
    <citation type="submission" date="2020-03" db="EMBL/GenBank/DDBJ databases">
        <title>The deep terrestrial virosphere.</title>
        <authorList>
            <person name="Holmfeldt K."/>
            <person name="Nilsson E."/>
            <person name="Simone D."/>
            <person name="Lopez-Fernandez M."/>
            <person name="Wu X."/>
            <person name="de Brujin I."/>
            <person name="Lundin D."/>
            <person name="Andersson A."/>
            <person name="Bertilsson S."/>
            <person name="Dopson M."/>
        </authorList>
    </citation>
    <scope>NUCLEOTIDE SEQUENCE</scope>
    <source>
        <strain evidence="2">MM415A01207</strain>
        <strain evidence="1">MM415B01289</strain>
    </source>
</reference>
<dbReference type="AlphaFoldDB" id="A0A6M3IQZ8"/>
<evidence type="ECO:0000313" key="2">
    <source>
        <dbReference type="EMBL" id="QJA77820.1"/>
    </source>
</evidence>
<dbReference type="EMBL" id="MT141372">
    <property type="protein sequence ID" value="QJA59507.1"/>
    <property type="molecule type" value="Genomic_DNA"/>
</dbReference>
<accession>A0A6M3IQZ8</accession>
<protein>
    <submittedName>
        <fullName evidence="1">Uncharacterized protein</fullName>
    </submittedName>
</protein>
<gene>
    <name evidence="2" type="ORF">MM415A01207_0013</name>
    <name evidence="1" type="ORF">MM415B01289_0019</name>
</gene>
<proteinExistence type="predicted"/>
<dbReference type="EMBL" id="MT142304">
    <property type="protein sequence ID" value="QJA77820.1"/>
    <property type="molecule type" value="Genomic_DNA"/>
</dbReference>
<name>A0A6M3IQZ8_9ZZZZ</name>
<sequence length="107" mass="12385">MSEIRLERVMEELELPIDVCFKLSQARTIEAQRVELMELKALVRMQYTSLRRKYASGQGYIIGGKNLRKIQELTGYIMALSLPDDVSKMNGHSLLRPEKFRPTVLRS</sequence>
<evidence type="ECO:0000313" key="1">
    <source>
        <dbReference type="EMBL" id="QJA59507.1"/>
    </source>
</evidence>